<dbReference type="Proteomes" id="UP000319663">
    <property type="component" value="Unassembled WGS sequence"/>
</dbReference>
<organism evidence="1 2">
    <name type="scientific">Monascus purpureus</name>
    <name type="common">Red mold</name>
    <name type="synonym">Monascus anka</name>
    <dbReference type="NCBI Taxonomy" id="5098"/>
    <lineage>
        <taxon>Eukaryota</taxon>
        <taxon>Fungi</taxon>
        <taxon>Dikarya</taxon>
        <taxon>Ascomycota</taxon>
        <taxon>Pezizomycotina</taxon>
        <taxon>Eurotiomycetes</taxon>
        <taxon>Eurotiomycetidae</taxon>
        <taxon>Eurotiales</taxon>
        <taxon>Aspergillaceae</taxon>
        <taxon>Monascus</taxon>
    </lineage>
</organism>
<evidence type="ECO:0000313" key="2">
    <source>
        <dbReference type="Proteomes" id="UP000319663"/>
    </source>
</evidence>
<dbReference type="EMBL" id="VIFY01000163">
    <property type="protein sequence ID" value="TQB69249.1"/>
    <property type="molecule type" value="Genomic_DNA"/>
</dbReference>
<gene>
    <name evidence="1" type="ORF">MPDQ_002118</name>
</gene>
<accession>A0A507QL17</accession>
<protein>
    <submittedName>
        <fullName evidence="1">Uncharacterized protein</fullName>
    </submittedName>
</protein>
<reference evidence="1 2" key="1">
    <citation type="submission" date="2019-06" db="EMBL/GenBank/DDBJ databases">
        <title>Wine fermentation using esterase from Monascus purpureus.</title>
        <authorList>
            <person name="Geng C."/>
            <person name="Zhang Y."/>
        </authorList>
    </citation>
    <scope>NUCLEOTIDE SEQUENCE [LARGE SCALE GENOMIC DNA]</scope>
    <source>
        <strain evidence="1">HQ1</strain>
    </source>
</reference>
<sequence>MSYFSGNWNPSYVGGLPMTISLSGRLKELDHILGFDGDMRYVAAQLDTAVNPLNQVHGGDMGVDPSSVRASLTAIQYALSKNYTDYGNELCCMELILFVDTDDAAARKQLPYRDKGADVLIDLRLWILL</sequence>
<comment type="caution">
    <text evidence="1">The sequence shown here is derived from an EMBL/GenBank/DDBJ whole genome shotgun (WGS) entry which is preliminary data.</text>
</comment>
<proteinExistence type="predicted"/>
<name>A0A507QL17_MONPU</name>
<keyword evidence="2" id="KW-1185">Reference proteome</keyword>
<dbReference type="AlphaFoldDB" id="A0A507QL17"/>
<evidence type="ECO:0000313" key="1">
    <source>
        <dbReference type="EMBL" id="TQB69249.1"/>
    </source>
</evidence>